<reference evidence="1 2" key="1">
    <citation type="journal article" date="2013" name="Genome Announc.">
        <title>Draft Genome of the Nitrogen-Fixing Bacterium Pseudomonas stutzeri Strain KOS6 Isolated from Industrial Hydrocarbon Sludge.</title>
        <authorList>
            <person name="Grigoryeva T.V."/>
            <person name="Laikov A.V."/>
            <person name="Naumova R.P."/>
            <person name="Manolov A.I."/>
            <person name="Larin A.K."/>
            <person name="Karpova I.Y."/>
            <person name="Semashko T.A."/>
            <person name="Alexeev D.G."/>
            <person name="Kostryukova E.S."/>
            <person name="Muller R."/>
            <person name="Govorun V.M."/>
        </authorList>
    </citation>
    <scope>NUCLEOTIDE SEQUENCE [LARGE SCALE GENOMIC DNA]</scope>
    <source>
        <strain evidence="1 2">KOS6</strain>
    </source>
</reference>
<dbReference type="PIRSF" id="PIRSF005788">
    <property type="entry name" value="NifK"/>
    <property type="match status" value="1"/>
</dbReference>
<sequence length="160" mass="17858">MYAVEEQQAVVRDDDPALQDPVIKQMVVQLRAMDSYGTYDTWSDARVLDPLVLTRERRRAIPIVGDPDEITLSRVKAFYNALAQMIERETGLFAVPVINITHEGFGRALILVGKLVALDKTLRDVHRFGFESLEALSLEAQKLLGKASALVAEHRAVAEL</sequence>
<accession>A0A061JK28</accession>
<dbReference type="Gene3D" id="1.10.3100.20">
    <property type="entry name" value="Protein of unknown function DUF269"/>
    <property type="match status" value="1"/>
</dbReference>
<dbReference type="RefSeq" id="WP_003296310.1">
    <property type="nucleotide sequence ID" value="NZ_KK020677.1"/>
</dbReference>
<dbReference type="eggNOG" id="ENOG502ZBN7">
    <property type="taxonomic scope" value="Bacteria"/>
</dbReference>
<proteinExistence type="predicted"/>
<dbReference type="NCBIfam" id="TIGR02935">
    <property type="entry name" value="NifX-associated nitrogen fixation protein"/>
    <property type="match status" value="1"/>
</dbReference>
<gene>
    <name evidence="1" type="ORF">B597_018415</name>
</gene>
<name>A0A061JK28_STUST</name>
<comment type="caution">
    <text evidence="1">The sequence shown here is derived from an EMBL/GenBank/DDBJ whole genome shotgun (WGS) entry which is preliminary data.</text>
</comment>
<dbReference type="HOGENOM" id="CLU_141510_0_0_6"/>
<organism evidence="1 2">
    <name type="scientific">Stutzerimonas stutzeri KOS6</name>
    <dbReference type="NCBI Taxonomy" id="1218352"/>
    <lineage>
        <taxon>Bacteria</taxon>
        <taxon>Pseudomonadati</taxon>
        <taxon>Pseudomonadota</taxon>
        <taxon>Gammaproteobacteria</taxon>
        <taxon>Pseudomonadales</taxon>
        <taxon>Pseudomonadaceae</taxon>
        <taxon>Stutzerimonas</taxon>
    </lineage>
</organism>
<protein>
    <recommendedName>
        <fullName evidence="3">Nitrogen fixation protein</fullName>
    </recommendedName>
</protein>
<dbReference type="EMBL" id="AMCZ02000030">
    <property type="protein sequence ID" value="EWC39822.1"/>
    <property type="molecule type" value="Genomic_DNA"/>
</dbReference>
<dbReference type="Pfam" id="PF03270">
    <property type="entry name" value="DUF269"/>
    <property type="match status" value="1"/>
</dbReference>
<dbReference type="AlphaFoldDB" id="A0A061JK28"/>
<evidence type="ECO:0008006" key="3">
    <source>
        <dbReference type="Google" id="ProtNLM"/>
    </source>
</evidence>
<dbReference type="Proteomes" id="UP000026923">
    <property type="component" value="Unassembled WGS sequence"/>
</dbReference>
<dbReference type="OrthoDB" id="9808545at2"/>
<evidence type="ECO:0000313" key="2">
    <source>
        <dbReference type="Proteomes" id="UP000026923"/>
    </source>
</evidence>
<evidence type="ECO:0000313" key="1">
    <source>
        <dbReference type="EMBL" id="EWC39822.1"/>
    </source>
</evidence>
<dbReference type="InterPro" id="IPR004952">
    <property type="entry name" value="NifX-assoc_nitrogen_fix"/>
</dbReference>